<sequence length="157" mass="17051">MSRKTLSVKAEATPSPGGEKAWSVTGARLENLKAMAREKRRHPTEARALLWERLGSARFGAFKFRQQALVGSTLVDFACPSRWLVVEISEAGANPELDALQDRKLTDVGIRVLRFAEDAVLADADGVADAIEAELNKPFDRRAARSGAGRGAGRYEG</sequence>
<accession>A0ABT5WNW1</accession>
<proteinExistence type="predicted"/>
<dbReference type="InterPro" id="IPR047216">
    <property type="entry name" value="Endonuclease_DUF559_bact"/>
</dbReference>
<dbReference type="Proteomes" id="UP001216253">
    <property type="component" value="Unassembled WGS sequence"/>
</dbReference>
<evidence type="ECO:0000256" key="1">
    <source>
        <dbReference type="SAM" id="MobiDB-lite"/>
    </source>
</evidence>
<dbReference type="EMBL" id="JARESE010000020">
    <property type="protein sequence ID" value="MDE8651728.1"/>
    <property type="molecule type" value="Genomic_DNA"/>
</dbReference>
<feature type="domain" description="DUF559" evidence="2">
    <location>
        <begin position="31"/>
        <end position="135"/>
    </location>
</feature>
<feature type="region of interest" description="Disordered" evidence="1">
    <location>
        <begin position="1"/>
        <end position="22"/>
    </location>
</feature>
<dbReference type="PANTHER" id="PTHR38590">
    <property type="entry name" value="BLL0828 PROTEIN"/>
    <property type="match status" value="1"/>
</dbReference>
<dbReference type="InterPro" id="IPR007569">
    <property type="entry name" value="DUF559"/>
</dbReference>
<comment type="caution">
    <text evidence="3">The sequence shown here is derived from an EMBL/GenBank/DDBJ whole genome shotgun (WGS) entry which is preliminary data.</text>
</comment>
<dbReference type="RefSeq" id="WP_275227827.1">
    <property type="nucleotide sequence ID" value="NZ_JARESE010000020.1"/>
</dbReference>
<dbReference type="SUPFAM" id="SSF52980">
    <property type="entry name" value="Restriction endonuclease-like"/>
    <property type="match status" value="1"/>
</dbReference>
<evidence type="ECO:0000313" key="4">
    <source>
        <dbReference type="Proteomes" id="UP001216253"/>
    </source>
</evidence>
<evidence type="ECO:0000259" key="2">
    <source>
        <dbReference type="Pfam" id="PF04480"/>
    </source>
</evidence>
<dbReference type="PANTHER" id="PTHR38590:SF1">
    <property type="entry name" value="BLL0828 PROTEIN"/>
    <property type="match status" value="1"/>
</dbReference>
<gene>
    <name evidence="3" type="ORF">PYV00_08335</name>
</gene>
<dbReference type="InterPro" id="IPR011335">
    <property type="entry name" value="Restrct_endonuc-II-like"/>
</dbReference>
<dbReference type="Pfam" id="PF04480">
    <property type="entry name" value="DUF559"/>
    <property type="match status" value="1"/>
</dbReference>
<evidence type="ECO:0000313" key="3">
    <source>
        <dbReference type="EMBL" id="MDE8651728.1"/>
    </source>
</evidence>
<dbReference type="Gene3D" id="3.40.960.10">
    <property type="entry name" value="VSR Endonuclease"/>
    <property type="match status" value="1"/>
</dbReference>
<organism evidence="3 4">
    <name type="scientific">Novosphingobium album</name>
    <name type="common">ex Liu et al. 2023</name>
    <dbReference type="NCBI Taxonomy" id="3031130"/>
    <lineage>
        <taxon>Bacteria</taxon>
        <taxon>Pseudomonadati</taxon>
        <taxon>Pseudomonadota</taxon>
        <taxon>Alphaproteobacteria</taxon>
        <taxon>Sphingomonadales</taxon>
        <taxon>Sphingomonadaceae</taxon>
        <taxon>Novosphingobium</taxon>
    </lineage>
</organism>
<reference evidence="3 4" key="1">
    <citation type="submission" date="2023-03" db="EMBL/GenBank/DDBJ databases">
        <title>NovoSphingobium album sp. nov. isolated from polycyclic aromatic hydrocarbons- and heavy-metal polluted soil.</title>
        <authorList>
            <person name="Liu Z."/>
            <person name="Wang K."/>
        </authorList>
    </citation>
    <scope>NUCLEOTIDE SEQUENCE [LARGE SCALE GENOMIC DNA]</scope>
    <source>
        <strain evidence="3 4">H3SJ31-1</strain>
    </source>
</reference>
<keyword evidence="4" id="KW-1185">Reference proteome</keyword>
<name>A0ABT5WNW1_9SPHN</name>
<protein>
    <submittedName>
        <fullName evidence="3">DUF559 domain-containing protein</fullName>
    </submittedName>
</protein>